<keyword evidence="2" id="KW-0472">Membrane</keyword>
<proteinExistence type="predicted"/>
<comment type="caution">
    <text evidence="3">The sequence shown here is derived from an EMBL/GenBank/DDBJ whole genome shotgun (WGS) entry which is preliminary data.</text>
</comment>
<keyword evidence="2" id="KW-0812">Transmembrane</keyword>
<gene>
    <name evidence="3" type="ORF">CRI94_04660</name>
</gene>
<protein>
    <submittedName>
        <fullName evidence="3">Uncharacterized protein</fullName>
    </submittedName>
</protein>
<dbReference type="RefSeq" id="WP_098074513.1">
    <property type="nucleotide sequence ID" value="NZ_PDEQ01000002.1"/>
</dbReference>
<dbReference type="Proteomes" id="UP000220102">
    <property type="component" value="Unassembled WGS sequence"/>
</dbReference>
<keyword evidence="4" id="KW-1185">Reference proteome</keyword>
<accession>A0A2A8D050</accession>
<organism evidence="3 4">
    <name type="scientific">Longibacter salinarum</name>
    <dbReference type="NCBI Taxonomy" id="1850348"/>
    <lineage>
        <taxon>Bacteria</taxon>
        <taxon>Pseudomonadati</taxon>
        <taxon>Rhodothermota</taxon>
        <taxon>Rhodothermia</taxon>
        <taxon>Rhodothermales</taxon>
        <taxon>Salisaetaceae</taxon>
        <taxon>Longibacter</taxon>
    </lineage>
</organism>
<reference evidence="3 4" key="1">
    <citation type="submission" date="2017-10" db="EMBL/GenBank/DDBJ databases">
        <title>Draft genome of Longibacter Salinarum.</title>
        <authorList>
            <person name="Goh K.M."/>
            <person name="Shamsir M.S."/>
            <person name="Lim S.W."/>
        </authorList>
    </citation>
    <scope>NUCLEOTIDE SEQUENCE [LARGE SCALE GENOMIC DNA]</scope>
    <source>
        <strain evidence="3 4">KCTC 52045</strain>
    </source>
</reference>
<keyword evidence="2" id="KW-1133">Transmembrane helix</keyword>
<feature type="region of interest" description="Disordered" evidence="1">
    <location>
        <begin position="39"/>
        <end position="109"/>
    </location>
</feature>
<evidence type="ECO:0000256" key="1">
    <source>
        <dbReference type="SAM" id="MobiDB-lite"/>
    </source>
</evidence>
<dbReference type="EMBL" id="PDEQ01000002">
    <property type="protein sequence ID" value="PEN14332.1"/>
    <property type="molecule type" value="Genomic_DNA"/>
</dbReference>
<evidence type="ECO:0000313" key="4">
    <source>
        <dbReference type="Proteomes" id="UP000220102"/>
    </source>
</evidence>
<evidence type="ECO:0000313" key="3">
    <source>
        <dbReference type="EMBL" id="PEN14332.1"/>
    </source>
</evidence>
<dbReference type="AlphaFoldDB" id="A0A2A8D050"/>
<feature type="compositionally biased region" description="Polar residues" evidence="1">
    <location>
        <begin position="41"/>
        <end position="51"/>
    </location>
</feature>
<feature type="transmembrane region" description="Helical" evidence="2">
    <location>
        <begin position="16"/>
        <end position="38"/>
    </location>
</feature>
<evidence type="ECO:0000256" key="2">
    <source>
        <dbReference type="SAM" id="Phobius"/>
    </source>
</evidence>
<feature type="compositionally biased region" description="Basic and acidic residues" evidence="1">
    <location>
        <begin position="72"/>
        <end position="109"/>
    </location>
</feature>
<sequence>MMLQNYTYVDPVIDPLMLLAVMLGVVVLAAAAIAAIMVRPSRSSEPTTSKPTPDAMPFIEPEVERTVLSSQPKEDSGKWKDTAIVEEIRASDRRARSQQRDQSRETEPA</sequence>
<name>A0A2A8D050_9BACT</name>